<keyword evidence="4" id="KW-0472">Membrane</keyword>
<name>A0A538TRU6_UNCEI</name>
<keyword evidence="2" id="KW-0812">Transmembrane</keyword>
<dbReference type="Proteomes" id="UP000317691">
    <property type="component" value="Unassembled WGS sequence"/>
</dbReference>
<evidence type="ECO:0000256" key="2">
    <source>
        <dbReference type="ARBA" id="ARBA00022692"/>
    </source>
</evidence>
<sequence length="94" mass="10592">MPPGALLRFRREIRVYELALRHPQTPRFARWLLWAAIAYALSPIDLIPDFIPVLGHLDDAIILPALVIAATRLIPRNVVEECRAQAAESSRALD</sequence>
<comment type="subcellular location">
    <subcellularLocation>
        <location evidence="1">Endomembrane system</location>
        <topology evidence="1">Multi-pass membrane protein</topology>
    </subcellularLocation>
</comment>
<accession>A0A538TRU6</accession>
<evidence type="ECO:0000313" key="6">
    <source>
        <dbReference type="EMBL" id="TMQ66328.1"/>
    </source>
</evidence>
<dbReference type="InterPro" id="IPR010652">
    <property type="entry name" value="DUF1232"/>
</dbReference>
<dbReference type="AlphaFoldDB" id="A0A538TRU6"/>
<keyword evidence="3" id="KW-1133">Transmembrane helix</keyword>
<gene>
    <name evidence="6" type="ORF">E6K79_02960</name>
</gene>
<reference evidence="6 7" key="1">
    <citation type="journal article" date="2019" name="Nat. Microbiol.">
        <title>Mediterranean grassland soil C-N compound turnover is dependent on rainfall and depth, and is mediated by genomically divergent microorganisms.</title>
        <authorList>
            <person name="Diamond S."/>
            <person name="Andeer P.F."/>
            <person name="Li Z."/>
            <person name="Crits-Christoph A."/>
            <person name="Burstein D."/>
            <person name="Anantharaman K."/>
            <person name="Lane K.R."/>
            <person name="Thomas B.C."/>
            <person name="Pan C."/>
            <person name="Northen T.R."/>
            <person name="Banfield J.F."/>
        </authorList>
    </citation>
    <scope>NUCLEOTIDE SEQUENCE [LARGE SCALE GENOMIC DNA]</scope>
    <source>
        <strain evidence="6">WS_9</strain>
    </source>
</reference>
<evidence type="ECO:0000256" key="4">
    <source>
        <dbReference type="ARBA" id="ARBA00023136"/>
    </source>
</evidence>
<evidence type="ECO:0000313" key="7">
    <source>
        <dbReference type="Proteomes" id="UP000317691"/>
    </source>
</evidence>
<evidence type="ECO:0000256" key="3">
    <source>
        <dbReference type="ARBA" id="ARBA00022989"/>
    </source>
</evidence>
<dbReference type="Pfam" id="PF06803">
    <property type="entry name" value="DUF1232"/>
    <property type="match status" value="1"/>
</dbReference>
<organism evidence="6 7">
    <name type="scientific">Eiseniibacteriota bacterium</name>
    <dbReference type="NCBI Taxonomy" id="2212470"/>
    <lineage>
        <taxon>Bacteria</taxon>
        <taxon>Candidatus Eiseniibacteriota</taxon>
    </lineage>
</organism>
<comment type="caution">
    <text evidence="6">The sequence shown here is derived from an EMBL/GenBank/DDBJ whole genome shotgun (WGS) entry which is preliminary data.</text>
</comment>
<feature type="domain" description="DUF1232" evidence="5">
    <location>
        <begin position="29"/>
        <end position="64"/>
    </location>
</feature>
<dbReference type="GO" id="GO:0012505">
    <property type="term" value="C:endomembrane system"/>
    <property type="evidence" value="ECO:0007669"/>
    <property type="project" value="UniProtKB-SubCell"/>
</dbReference>
<proteinExistence type="predicted"/>
<evidence type="ECO:0000256" key="1">
    <source>
        <dbReference type="ARBA" id="ARBA00004127"/>
    </source>
</evidence>
<protein>
    <submittedName>
        <fullName evidence="6">DUF1232 domain-containing protein</fullName>
    </submittedName>
</protein>
<dbReference type="EMBL" id="VBOZ01000009">
    <property type="protein sequence ID" value="TMQ66328.1"/>
    <property type="molecule type" value="Genomic_DNA"/>
</dbReference>
<evidence type="ECO:0000259" key="5">
    <source>
        <dbReference type="Pfam" id="PF06803"/>
    </source>
</evidence>